<gene>
    <name evidence="2" type="ORF">Sjap_025328</name>
</gene>
<sequence length="60" mass="6877">MTLCSREVKPSKGKGTPIKRTSQIGNHYHGSSAVDARILRDYRRPYYVHHGVSQPPEHLY</sequence>
<evidence type="ECO:0000256" key="1">
    <source>
        <dbReference type="SAM" id="MobiDB-lite"/>
    </source>
</evidence>
<comment type="caution">
    <text evidence="2">The sequence shown here is derived from an EMBL/GenBank/DDBJ whole genome shotgun (WGS) entry which is preliminary data.</text>
</comment>
<dbReference type="EMBL" id="JBBNAE010000011">
    <property type="protein sequence ID" value="KAK9084917.1"/>
    <property type="molecule type" value="Genomic_DNA"/>
</dbReference>
<name>A0AAP0E5X9_9MAGN</name>
<dbReference type="Proteomes" id="UP001417504">
    <property type="component" value="Unassembled WGS sequence"/>
</dbReference>
<feature type="compositionally biased region" description="Basic and acidic residues" evidence="1">
    <location>
        <begin position="1"/>
        <end position="10"/>
    </location>
</feature>
<organism evidence="2 3">
    <name type="scientific">Stephania japonica</name>
    <dbReference type="NCBI Taxonomy" id="461633"/>
    <lineage>
        <taxon>Eukaryota</taxon>
        <taxon>Viridiplantae</taxon>
        <taxon>Streptophyta</taxon>
        <taxon>Embryophyta</taxon>
        <taxon>Tracheophyta</taxon>
        <taxon>Spermatophyta</taxon>
        <taxon>Magnoliopsida</taxon>
        <taxon>Ranunculales</taxon>
        <taxon>Menispermaceae</taxon>
        <taxon>Menispermoideae</taxon>
        <taxon>Cissampelideae</taxon>
        <taxon>Stephania</taxon>
    </lineage>
</organism>
<protein>
    <submittedName>
        <fullName evidence="2">Uncharacterized protein</fullName>
    </submittedName>
</protein>
<reference evidence="2 3" key="1">
    <citation type="submission" date="2024-01" db="EMBL/GenBank/DDBJ databases">
        <title>Genome assemblies of Stephania.</title>
        <authorList>
            <person name="Yang L."/>
        </authorList>
    </citation>
    <scope>NUCLEOTIDE SEQUENCE [LARGE SCALE GENOMIC DNA]</scope>
    <source>
        <strain evidence="2">QJT</strain>
        <tissue evidence="2">Leaf</tissue>
    </source>
</reference>
<evidence type="ECO:0000313" key="2">
    <source>
        <dbReference type="EMBL" id="KAK9084917.1"/>
    </source>
</evidence>
<evidence type="ECO:0000313" key="3">
    <source>
        <dbReference type="Proteomes" id="UP001417504"/>
    </source>
</evidence>
<accession>A0AAP0E5X9</accession>
<keyword evidence="3" id="KW-1185">Reference proteome</keyword>
<proteinExistence type="predicted"/>
<feature type="region of interest" description="Disordered" evidence="1">
    <location>
        <begin position="1"/>
        <end position="29"/>
    </location>
</feature>
<dbReference type="AlphaFoldDB" id="A0AAP0E5X9"/>